<comment type="pathway">
    <text evidence="7">Protein modification; lipoprotein biosynthesis (diacylglyceryl transfer).</text>
</comment>
<feature type="transmembrane region" description="Helical" evidence="7">
    <location>
        <begin position="200"/>
        <end position="218"/>
    </location>
</feature>
<organism evidence="8 9">
    <name type="scientific">Paraglaciecola mesophila</name>
    <dbReference type="NCBI Taxonomy" id="197222"/>
    <lineage>
        <taxon>Bacteria</taxon>
        <taxon>Pseudomonadati</taxon>
        <taxon>Pseudomonadota</taxon>
        <taxon>Gammaproteobacteria</taxon>
        <taxon>Alteromonadales</taxon>
        <taxon>Alteromonadaceae</taxon>
        <taxon>Paraglaciecola</taxon>
    </lineage>
</organism>
<keyword evidence="3 7" id="KW-0808">Transferase</keyword>
<dbReference type="GO" id="GO:0008961">
    <property type="term" value="F:phosphatidylglycerol-prolipoprotein diacylglyceryl transferase activity"/>
    <property type="evidence" value="ECO:0007669"/>
    <property type="project" value="UniProtKB-EC"/>
</dbReference>
<evidence type="ECO:0000256" key="6">
    <source>
        <dbReference type="ARBA" id="ARBA00023136"/>
    </source>
</evidence>
<dbReference type="Pfam" id="PF01790">
    <property type="entry name" value="LGT"/>
    <property type="match status" value="1"/>
</dbReference>
<evidence type="ECO:0000313" key="8">
    <source>
        <dbReference type="EMBL" id="MEM5498938.1"/>
    </source>
</evidence>
<comment type="similarity">
    <text evidence="1 7">Belongs to the Lgt family.</text>
</comment>
<feature type="transmembrane region" description="Helical" evidence="7">
    <location>
        <begin position="238"/>
        <end position="261"/>
    </location>
</feature>
<evidence type="ECO:0000256" key="1">
    <source>
        <dbReference type="ARBA" id="ARBA00007150"/>
    </source>
</evidence>
<comment type="caution">
    <text evidence="8">The sequence shown here is derived from an EMBL/GenBank/DDBJ whole genome shotgun (WGS) entry which is preliminary data.</text>
</comment>
<dbReference type="EMBL" id="JBBMQS010000010">
    <property type="protein sequence ID" value="MEM5498938.1"/>
    <property type="molecule type" value="Genomic_DNA"/>
</dbReference>
<protein>
    <recommendedName>
        <fullName evidence="7">Phosphatidylglycerol--prolipoprotein diacylglyceryl transferase</fullName>
        <ecNumber evidence="7">2.5.1.145</ecNumber>
    </recommendedName>
</protein>
<feature type="transmembrane region" description="Helical" evidence="7">
    <location>
        <begin position="89"/>
        <end position="114"/>
    </location>
</feature>
<name>A0ABU9SYI2_9ALTE</name>
<evidence type="ECO:0000256" key="7">
    <source>
        <dbReference type="HAMAP-Rule" id="MF_01147"/>
    </source>
</evidence>
<feature type="binding site" evidence="7">
    <location>
        <position position="141"/>
    </location>
    <ligand>
        <name>a 1,2-diacyl-sn-glycero-3-phospho-(1'-sn-glycerol)</name>
        <dbReference type="ChEBI" id="CHEBI:64716"/>
    </ligand>
</feature>
<dbReference type="PROSITE" id="PS01311">
    <property type="entry name" value="LGT"/>
    <property type="match status" value="1"/>
</dbReference>
<evidence type="ECO:0000313" key="9">
    <source>
        <dbReference type="Proteomes" id="UP001461163"/>
    </source>
</evidence>
<feature type="transmembrane region" description="Helical" evidence="7">
    <location>
        <begin position="121"/>
        <end position="142"/>
    </location>
</feature>
<sequence length="280" mass="31197">MVSSYFTFPQIDPIIFSIGPLSLRWYGLMYLVGFAAAFWLAGVRLSRTNWTKEQLSDLLFWGFLGVILGGRIGYVLFYQFELFLSDPLYLFKIWTGGMSFHGGLLGVITALWWFSRKAKCTFLQVGDFIAPLVPIGLGAGRIGNFINAELWGRTTDVSWGVIFPGAGPLPRHPSQLYEFALEGVVLFLMLWLYSRKPRPIGAVSGLFLLGYGSFRFFVEFFREPDQHIGLYEGAFSLGISQGQILSAPMIIGGIALMVWAVRRNKMADTGGEKTSKAAKA</sequence>
<dbReference type="InterPro" id="IPR001640">
    <property type="entry name" value="Lgt"/>
</dbReference>
<accession>A0ABU9SYI2</accession>
<reference evidence="8 9" key="1">
    <citation type="submission" date="2024-03" db="EMBL/GenBank/DDBJ databases">
        <title>Community enrichment and isolation of bacterial strains for fucoidan degradation.</title>
        <authorList>
            <person name="Sichert A."/>
        </authorList>
    </citation>
    <scope>NUCLEOTIDE SEQUENCE [LARGE SCALE GENOMIC DNA]</scope>
    <source>
        <strain evidence="8 9">AS12</strain>
    </source>
</reference>
<comment type="subcellular location">
    <subcellularLocation>
        <location evidence="7">Cell membrane</location>
        <topology evidence="7">Multi-pass membrane protein</topology>
    </subcellularLocation>
</comment>
<dbReference type="NCBIfam" id="TIGR00544">
    <property type="entry name" value="lgt"/>
    <property type="match status" value="1"/>
</dbReference>
<comment type="function">
    <text evidence="7">Catalyzes the transfer of the diacylglyceryl group from phosphatidylglycerol to the sulfhydryl group of the N-terminal cysteine of a prolipoprotein, the first step in the formation of mature lipoproteins.</text>
</comment>
<evidence type="ECO:0000256" key="2">
    <source>
        <dbReference type="ARBA" id="ARBA00022475"/>
    </source>
</evidence>
<keyword evidence="9" id="KW-1185">Reference proteome</keyword>
<evidence type="ECO:0000256" key="4">
    <source>
        <dbReference type="ARBA" id="ARBA00022692"/>
    </source>
</evidence>
<dbReference type="HAMAP" id="MF_01147">
    <property type="entry name" value="Lgt"/>
    <property type="match status" value="1"/>
</dbReference>
<keyword evidence="6 7" id="KW-0472">Membrane</keyword>
<comment type="catalytic activity">
    <reaction evidence="7">
        <text>L-cysteinyl-[prolipoprotein] + a 1,2-diacyl-sn-glycero-3-phospho-(1'-sn-glycerol) = an S-1,2-diacyl-sn-glyceryl-L-cysteinyl-[prolipoprotein] + sn-glycerol 1-phosphate + H(+)</text>
        <dbReference type="Rhea" id="RHEA:56712"/>
        <dbReference type="Rhea" id="RHEA-COMP:14679"/>
        <dbReference type="Rhea" id="RHEA-COMP:14680"/>
        <dbReference type="ChEBI" id="CHEBI:15378"/>
        <dbReference type="ChEBI" id="CHEBI:29950"/>
        <dbReference type="ChEBI" id="CHEBI:57685"/>
        <dbReference type="ChEBI" id="CHEBI:64716"/>
        <dbReference type="ChEBI" id="CHEBI:140658"/>
        <dbReference type="EC" id="2.5.1.145"/>
    </reaction>
</comment>
<keyword evidence="5 7" id="KW-1133">Transmembrane helix</keyword>
<dbReference type="PANTHER" id="PTHR30589:SF0">
    <property type="entry name" value="PHOSPHATIDYLGLYCEROL--PROLIPOPROTEIN DIACYLGLYCERYL TRANSFERASE"/>
    <property type="match status" value="1"/>
</dbReference>
<dbReference type="Proteomes" id="UP001461163">
    <property type="component" value="Unassembled WGS sequence"/>
</dbReference>
<keyword evidence="2 7" id="KW-1003">Cell membrane</keyword>
<feature type="transmembrane region" description="Helical" evidence="7">
    <location>
        <begin position="176"/>
        <end position="193"/>
    </location>
</feature>
<feature type="transmembrane region" description="Helical" evidence="7">
    <location>
        <begin position="25"/>
        <end position="46"/>
    </location>
</feature>
<proteinExistence type="inferred from homology"/>
<gene>
    <name evidence="7 8" type="primary">lgt</name>
    <name evidence="8" type="ORF">WNY77_16120</name>
</gene>
<dbReference type="EC" id="2.5.1.145" evidence="7"/>
<evidence type="ECO:0000256" key="3">
    <source>
        <dbReference type="ARBA" id="ARBA00022679"/>
    </source>
</evidence>
<evidence type="ECO:0000256" key="5">
    <source>
        <dbReference type="ARBA" id="ARBA00022989"/>
    </source>
</evidence>
<dbReference type="PANTHER" id="PTHR30589">
    <property type="entry name" value="PROLIPOPROTEIN DIACYLGLYCERYL TRANSFERASE"/>
    <property type="match status" value="1"/>
</dbReference>
<feature type="transmembrane region" description="Helical" evidence="7">
    <location>
        <begin position="58"/>
        <end position="77"/>
    </location>
</feature>
<keyword evidence="4 7" id="KW-0812">Transmembrane</keyword>
<dbReference type="RefSeq" id="WP_033184681.1">
    <property type="nucleotide sequence ID" value="NZ_JBBMQS010000010.1"/>
</dbReference>